<evidence type="ECO:0000313" key="2">
    <source>
        <dbReference type="Proteomes" id="UP000004318"/>
    </source>
</evidence>
<proteinExistence type="predicted"/>
<dbReference type="RefSeq" id="WP_009805263.1">
    <property type="nucleotide sequence ID" value="NZ_CH724131.1"/>
</dbReference>
<evidence type="ECO:0000313" key="1">
    <source>
        <dbReference type="EMBL" id="EAQ04646.1"/>
    </source>
</evidence>
<dbReference type="OrthoDB" id="7745305at2"/>
<comment type="caution">
    <text evidence="1">The sequence shown here is derived from an EMBL/GenBank/DDBJ whole genome shotgun (WGS) entry which is preliminary data.</text>
</comment>
<sequence>MNDNSKSMRATLRAAEQRGEFVAWLRADFNRLVAAADLLGGEPWTRRAGVVAEAMASGASPEVVEEELIELHRLLTLEFADDIESDEAARFAAVHPDDPIADDARVCAEALERGLQALRAFPALAVKEAA</sequence>
<dbReference type="AlphaFoldDB" id="A3TSL9"/>
<name>A3TSL9_PSEBH</name>
<dbReference type="EMBL" id="AAMO01000001">
    <property type="protein sequence ID" value="EAQ04646.1"/>
    <property type="molecule type" value="Genomic_DNA"/>
</dbReference>
<protein>
    <submittedName>
        <fullName evidence="1">Uncharacterized protein</fullName>
    </submittedName>
</protein>
<gene>
    <name evidence="1" type="ORF">OB2597_05170</name>
</gene>
<reference evidence="1 2" key="1">
    <citation type="journal article" date="2010" name="J. Bacteriol.">
        <title>Genome sequences of Oceanicola granulosus HTCC2516(T) and Oceanicola batsensis HTCC2597(TDelta).</title>
        <authorList>
            <person name="Thrash J.C."/>
            <person name="Cho J.C."/>
            <person name="Vergin K.L."/>
            <person name="Giovannoni S.J."/>
        </authorList>
    </citation>
    <scope>NUCLEOTIDE SEQUENCE [LARGE SCALE GENOMIC DNA]</scope>
    <source>
        <strain evidence="2">ATCC BAA-863 / DSM 15984 / KCTC 12145 / HTCC2597</strain>
    </source>
</reference>
<dbReference type="HOGENOM" id="CLU_1935876_0_0_5"/>
<dbReference type="eggNOG" id="ENOG50348IF">
    <property type="taxonomic scope" value="Bacteria"/>
</dbReference>
<dbReference type="Proteomes" id="UP000004318">
    <property type="component" value="Unassembled WGS sequence"/>
</dbReference>
<keyword evidence="2" id="KW-1185">Reference proteome</keyword>
<accession>A3TSL9</accession>
<organism evidence="1 2">
    <name type="scientific">Pseudooceanicola batsensis (strain ATCC BAA-863 / DSM 15984 / KCTC 12145 / HTCC2597)</name>
    <name type="common">Oceanicola batsensis</name>
    <dbReference type="NCBI Taxonomy" id="252305"/>
    <lineage>
        <taxon>Bacteria</taxon>
        <taxon>Pseudomonadati</taxon>
        <taxon>Pseudomonadota</taxon>
        <taxon>Alphaproteobacteria</taxon>
        <taxon>Rhodobacterales</taxon>
        <taxon>Paracoccaceae</taxon>
        <taxon>Pseudooceanicola</taxon>
    </lineage>
</organism>